<gene>
    <name evidence="2" type="ORF">DMH04_48025</name>
</gene>
<name>A0A428YJQ4_KIBAR</name>
<accession>A0A428YJQ4</accession>
<dbReference type="NCBIfam" id="TIGR03086">
    <property type="entry name" value="TIGR03086 family metal-binding protein"/>
    <property type="match status" value="1"/>
</dbReference>
<dbReference type="GO" id="GO:0046872">
    <property type="term" value="F:metal ion binding"/>
    <property type="evidence" value="ECO:0007669"/>
    <property type="project" value="InterPro"/>
</dbReference>
<evidence type="ECO:0000259" key="1">
    <source>
        <dbReference type="Pfam" id="PF11716"/>
    </source>
</evidence>
<dbReference type="InterPro" id="IPR017520">
    <property type="entry name" value="CHP03086"/>
</dbReference>
<proteinExistence type="predicted"/>
<evidence type="ECO:0000313" key="3">
    <source>
        <dbReference type="Proteomes" id="UP000287547"/>
    </source>
</evidence>
<dbReference type="NCBIfam" id="TIGR03083">
    <property type="entry name" value="maleylpyruvate isomerase family mycothiol-dependent enzyme"/>
    <property type="match status" value="1"/>
</dbReference>
<sequence>MIDLKPACDRMVELLARVTDDQLNLPTPCSEYSVADLIAHVDEATVGFTAMAGKSPDGQDVAQHVLALGKAWDEPSAWQGSTTAAGVELPNERWGKIALTEIVVHGWDLAKVLGQSFELPEETLRACYDHVAEFVPKAPLPELWGPRVDVAADAPLLDRIVAITGRDPSLTMG</sequence>
<dbReference type="Pfam" id="PF11716">
    <property type="entry name" value="MDMPI_N"/>
    <property type="match status" value="1"/>
</dbReference>
<dbReference type="Gene3D" id="1.20.120.450">
    <property type="entry name" value="dinb family like domain"/>
    <property type="match status" value="1"/>
</dbReference>
<dbReference type="AlphaFoldDB" id="A0A428YJQ4"/>
<dbReference type="SUPFAM" id="SSF109854">
    <property type="entry name" value="DinB/YfiT-like putative metalloenzymes"/>
    <property type="match status" value="1"/>
</dbReference>
<reference evidence="2 3" key="1">
    <citation type="submission" date="2018-05" db="EMBL/GenBank/DDBJ databases">
        <title>Evolution of GPA BGCs.</title>
        <authorList>
            <person name="Waglechner N."/>
            <person name="Wright G.D."/>
        </authorList>
    </citation>
    <scope>NUCLEOTIDE SEQUENCE [LARGE SCALE GENOMIC DNA]</scope>
    <source>
        <strain evidence="2 3">A82846</strain>
    </source>
</reference>
<dbReference type="OrthoDB" id="5185819at2"/>
<dbReference type="EMBL" id="QHKI01000079">
    <property type="protein sequence ID" value="RSM67788.1"/>
    <property type="molecule type" value="Genomic_DNA"/>
</dbReference>
<dbReference type="InterPro" id="IPR017517">
    <property type="entry name" value="Maleyloyr_isom"/>
</dbReference>
<dbReference type="InterPro" id="IPR034660">
    <property type="entry name" value="DinB/YfiT-like"/>
</dbReference>
<protein>
    <submittedName>
        <fullName evidence="2">TIGR03086 family protein</fullName>
    </submittedName>
</protein>
<dbReference type="Proteomes" id="UP000287547">
    <property type="component" value="Unassembled WGS sequence"/>
</dbReference>
<feature type="domain" description="Mycothiol-dependent maleylpyruvate isomerase metal-binding" evidence="1">
    <location>
        <begin position="5"/>
        <end position="57"/>
    </location>
</feature>
<dbReference type="RefSeq" id="WP_037274326.1">
    <property type="nucleotide sequence ID" value="NZ_QHKI01000079.1"/>
</dbReference>
<organism evidence="2 3">
    <name type="scientific">Kibdelosporangium aridum</name>
    <dbReference type="NCBI Taxonomy" id="2030"/>
    <lineage>
        <taxon>Bacteria</taxon>
        <taxon>Bacillati</taxon>
        <taxon>Actinomycetota</taxon>
        <taxon>Actinomycetes</taxon>
        <taxon>Pseudonocardiales</taxon>
        <taxon>Pseudonocardiaceae</taxon>
        <taxon>Kibdelosporangium</taxon>
    </lineage>
</organism>
<evidence type="ECO:0000313" key="2">
    <source>
        <dbReference type="EMBL" id="RSM67788.1"/>
    </source>
</evidence>
<comment type="caution">
    <text evidence="2">The sequence shown here is derived from an EMBL/GenBank/DDBJ whole genome shotgun (WGS) entry which is preliminary data.</text>
</comment>
<dbReference type="InterPro" id="IPR024344">
    <property type="entry name" value="MDMPI_metal-binding"/>
</dbReference>